<reference evidence="2" key="1">
    <citation type="submission" date="2016-11" db="EMBL/GenBank/DDBJ databases">
        <authorList>
            <person name="Varghese N."/>
            <person name="Submissions S."/>
        </authorList>
    </citation>
    <scope>NUCLEOTIDE SEQUENCE [LARGE SCALE GENOMIC DNA]</scope>
    <source>
        <strain evidence="2">DSM 18095</strain>
    </source>
</reference>
<dbReference type="STRING" id="1123404.SAMN02745784_02079"/>
<sequence length="378" mass="43789">MKYCKKCVQPNTRPGIEFNNEGICNACLYEESKVNINWEDRKLQLQNIAEWAKKNAKGPYQCAIGVSGGKDSMFQALYAKEKLGLNILLVNSEPDEITEIGRRNIENLINYGFDIIKLRPNPKILKKLVKKSFYEFGNILKPSEYSLYASTYIIADKFDIPLVIQGENAALTLGVTNTGLGQDDNALNVNEGNTLAGGNASDWVSEDIKIEQLYMYQFPNKEKLKQKGIRAIYLQYYLKEWSQVYNADFSISRGLIGRYNDKLHDIGRYRRNSALDSDLQIVNQMLKYYKFGFGFATDEACYDIREGRIDRDEAIWLVNEYDGKCGKKYIDYFCEYINITNDEFWSVVDKFVNKKLFYKDEKLKKWIPKFKVGVDFNE</sequence>
<keyword evidence="1" id="KW-0808">Transferase</keyword>
<dbReference type="Gene3D" id="3.40.50.620">
    <property type="entry name" value="HUPs"/>
    <property type="match status" value="1"/>
</dbReference>
<dbReference type="InterPro" id="IPR014729">
    <property type="entry name" value="Rossmann-like_a/b/a_fold"/>
</dbReference>
<dbReference type="RefSeq" id="WP_072976132.1">
    <property type="nucleotide sequence ID" value="NZ_FQTY01000009.1"/>
</dbReference>
<dbReference type="AlphaFoldDB" id="A0A1M4X1X0"/>
<dbReference type="NCBIfam" id="TIGR03573">
    <property type="entry name" value="WbuX"/>
    <property type="match status" value="1"/>
</dbReference>
<accession>A0A1M4X1X0</accession>
<evidence type="ECO:0000313" key="2">
    <source>
        <dbReference type="Proteomes" id="UP000184114"/>
    </source>
</evidence>
<keyword evidence="2" id="KW-1185">Reference proteome</keyword>
<protein>
    <submittedName>
        <fullName evidence="1">N-acetyl sugar amidotransferase</fullName>
    </submittedName>
</protein>
<gene>
    <name evidence="1" type="ORF">SAMN02745784_02079</name>
</gene>
<evidence type="ECO:0000313" key="1">
    <source>
        <dbReference type="EMBL" id="SHE87496.1"/>
    </source>
</evidence>
<proteinExistence type="predicted"/>
<organism evidence="1 2">
    <name type="scientific">Tissierella praeacuta DSM 18095</name>
    <dbReference type="NCBI Taxonomy" id="1123404"/>
    <lineage>
        <taxon>Bacteria</taxon>
        <taxon>Bacillati</taxon>
        <taxon>Bacillota</taxon>
        <taxon>Tissierellia</taxon>
        <taxon>Tissierellales</taxon>
        <taxon>Tissierellaceae</taxon>
        <taxon>Tissierella</taxon>
    </lineage>
</organism>
<dbReference type="GeneID" id="90994077"/>
<dbReference type="GO" id="GO:0016740">
    <property type="term" value="F:transferase activity"/>
    <property type="evidence" value="ECO:0007669"/>
    <property type="project" value="UniProtKB-KW"/>
</dbReference>
<dbReference type="SUPFAM" id="SSF52402">
    <property type="entry name" value="Adenine nucleotide alpha hydrolases-like"/>
    <property type="match status" value="1"/>
</dbReference>
<name>A0A1M4X1X0_9FIRM</name>
<dbReference type="InterPro" id="IPR020022">
    <property type="entry name" value="N-acetyl_sugar_amidoTrfase"/>
</dbReference>
<dbReference type="Proteomes" id="UP000184114">
    <property type="component" value="Unassembled WGS sequence"/>
</dbReference>
<dbReference type="EMBL" id="FQTY01000009">
    <property type="protein sequence ID" value="SHE87496.1"/>
    <property type="molecule type" value="Genomic_DNA"/>
</dbReference>